<accession>A0ABX0U5F5</accession>
<keyword evidence="2" id="KW-0812">Transmembrane</keyword>
<feature type="signal peptide" evidence="3">
    <location>
        <begin position="1"/>
        <end position="18"/>
    </location>
</feature>
<feature type="coiled-coil region" evidence="1">
    <location>
        <begin position="86"/>
        <end position="113"/>
    </location>
</feature>
<reference evidence="4 5" key="1">
    <citation type="submission" date="2020-03" db="EMBL/GenBank/DDBJ databases">
        <title>Genomic Encyclopedia of Type Strains, Phase IV (KMG-IV): sequencing the most valuable type-strain genomes for metagenomic binning, comparative biology and taxonomic classification.</title>
        <authorList>
            <person name="Goeker M."/>
        </authorList>
    </citation>
    <scope>NUCLEOTIDE SEQUENCE [LARGE SCALE GENOMIC DNA]</scope>
    <source>
        <strain evidence="4 5">DSM 101599</strain>
    </source>
</reference>
<evidence type="ECO:0000256" key="1">
    <source>
        <dbReference type="SAM" id="Coils"/>
    </source>
</evidence>
<evidence type="ECO:0000313" key="4">
    <source>
        <dbReference type="EMBL" id="NIJ44089.1"/>
    </source>
</evidence>
<dbReference type="EMBL" id="JAASQL010000001">
    <property type="protein sequence ID" value="NIJ44089.1"/>
    <property type="molecule type" value="Genomic_DNA"/>
</dbReference>
<sequence length="202" mass="23425">MKSLFYFFLLIITPICYAQNANTEVEDTTEEVDKSMTSQFDYLYRTSTKYQEYKVISINKYQKLKQNVLDSLSSQKSIITDKVKTIKTNNLEITKLKEELANTQQDLATAIDLKDSRSVFGLPVQKSIFTIIIAITYSVLLILLGFFIFKYKQNLSITTKAVSALKGVEAEFETHKKTSLKRFQEVSRKLQDELNKNWKKEK</sequence>
<dbReference type="Proteomes" id="UP000745859">
    <property type="component" value="Unassembled WGS sequence"/>
</dbReference>
<feature type="transmembrane region" description="Helical" evidence="2">
    <location>
        <begin position="128"/>
        <end position="149"/>
    </location>
</feature>
<dbReference type="RefSeq" id="WP_167183470.1">
    <property type="nucleotide sequence ID" value="NZ_JAASQL010000001.1"/>
</dbReference>
<dbReference type="SUPFAM" id="SSF58100">
    <property type="entry name" value="Bacterial hemolysins"/>
    <property type="match status" value="1"/>
</dbReference>
<keyword evidence="2" id="KW-1133">Transmembrane helix</keyword>
<evidence type="ECO:0000256" key="3">
    <source>
        <dbReference type="SAM" id="SignalP"/>
    </source>
</evidence>
<feature type="chain" id="PRO_5045342428" evidence="3">
    <location>
        <begin position="19"/>
        <end position="202"/>
    </location>
</feature>
<gene>
    <name evidence="4" type="ORF">FHR24_000528</name>
</gene>
<name>A0ABX0U5F5_9FLAO</name>
<protein>
    <submittedName>
        <fullName evidence="4">Cell shape-determining protein MreC</fullName>
    </submittedName>
</protein>
<keyword evidence="3" id="KW-0732">Signal</keyword>
<keyword evidence="5" id="KW-1185">Reference proteome</keyword>
<comment type="caution">
    <text evidence="4">The sequence shown here is derived from an EMBL/GenBank/DDBJ whole genome shotgun (WGS) entry which is preliminary data.</text>
</comment>
<evidence type="ECO:0000313" key="5">
    <source>
        <dbReference type="Proteomes" id="UP000745859"/>
    </source>
</evidence>
<evidence type="ECO:0000256" key="2">
    <source>
        <dbReference type="SAM" id="Phobius"/>
    </source>
</evidence>
<proteinExistence type="predicted"/>
<keyword evidence="2" id="KW-0472">Membrane</keyword>
<organism evidence="4 5">
    <name type="scientific">Wenyingzhuangia heitensis</name>
    <dbReference type="NCBI Taxonomy" id="1487859"/>
    <lineage>
        <taxon>Bacteria</taxon>
        <taxon>Pseudomonadati</taxon>
        <taxon>Bacteroidota</taxon>
        <taxon>Flavobacteriia</taxon>
        <taxon>Flavobacteriales</taxon>
        <taxon>Flavobacteriaceae</taxon>
        <taxon>Wenyingzhuangia</taxon>
    </lineage>
</organism>
<keyword evidence="1" id="KW-0175">Coiled coil</keyword>